<accession>A0ABR3NBT4</accession>
<gene>
    <name evidence="4" type="ORF">QQF64_027037</name>
</gene>
<evidence type="ECO:0000313" key="4">
    <source>
        <dbReference type="EMBL" id="KAL1274223.1"/>
    </source>
</evidence>
<name>A0ABR3NBT4_9TELE</name>
<dbReference type="PANTHER" id="PTHR33064:SF37">
    <property type="entry name" value="RIBONUCLEASE H"/>
    <property type="match status" value="1"/>
</dbReference>
<dbReference type="InterPro" id="IPR043502">
    <property type="entry name" value="DNA/RNA_pol_sf"/>
</dbReference>
<keyword evidence="5" id="KW-1185">Reference proteome</keyword>
<dbReference type="EC" id="3.1.26.4" evidence="2"/>
<reference evidence="4 5" key="1">
    <citation type="submission" date="2023-09" db="EMBL/GenBank/DDBJ databases">
        <authorList>
            <person name="Wang M."/>
        </authorList>
    </citation>
    <scope>NUCLEOTIDE SEQUENCE [LARGE SCALE GENOMIC DNA]</scope>
    <source>
        <strain evidence="4">GT-2023</strain>
        <tissue evidence="4">Liver</tissue>
    </source>
</reference>
<organism evidence="4 5">
    <name type="scientific">Cirrhinus molitorella</name>
    <name type="common">mud carp</name>
    <dbReference type="NCBI Taxonomy" id="172907"/>
    <lineage>
        <taxon>Eukaryota</taxon>
        <taxon>Metazoa</taxon>
        <taxon>Chordata</taxon>
        <taxon>Craniata</taxon>
        <taxon>Vertebrata</taxon>
        <taxon>Euteleostomi</taxon>
        <taxon>Actinopterygii</taxon>
        <taxon>Neopterygii</taxon>
        <taxon>Teleostei</taxon>
        <taxon>Ostariophysi</taxon>
        <taxon>Cypriniformes</taxon>
        <taxon>Cyprinidae</taxon>
        <taxon>Labeoninae</taxon>
        <taxon>Labeonini</taxon>
        <taxon>Cirrhinus</taxon>
    </lineage>
</organism>
<dbReference type="Proteomes" id="UP001558613">
    <property type="component" value="Unassembled WGS sequence"/>
</dbReference>
<dbReference type="PANTHER" id="PTHR33064">
    <property type="entry name" value="POL PROTEIN"/>
    <property type="match status" value="1"/>
</dbReference>
<evidence type="ECO:0000256" key="1">
    <source>
        <dbReference type="ARBA" id="ARBA00010879"/>
    </source>
</evidence>
<proteinExistence type="inferred from homology"/>
<dbReference type="EMBL" id="JAYMGO010000005">
    <property type="protein sequence ID" value="KAL1274223.1"/>
    <property type="molecule type" value="Genomic_DNA"/>
</dbReference>
<evidence type="ECO:0000259" key="3">
    <source>
        <dbReference type="PROSITE" id="PS50878"/>
    </source>
</evidence>
<dbReference type="Pfam" id="PF00078">
    <property type="entry name" value="RVT_1"/>
    <property type="match status" value="1"/>
</dbReference>
<dbReference type="Gene3D" id="3.10.10.10">
    <property type="entry name" value="HIV Type 1 Reverse Transcriptase, subunit A, domain 1"/>
    <property type="match status" value="1"/>
</dbReference>
<dbReference type="Gene3D" id="3.30.70.270">
    <property type="match status" value="1"/>
</dbReference>
<protein>
    <recommendedName>
        <fullName evidence="2">ribonuclease H</fullName>
        <ecNumber evidence="2">3.1.26.4</ecNumber>
    </recommendedName>
</protein>
<dbReference type="CDD" id="cd01647">
    <property type="entry name" value="RT_LTR"/>
    <property type="match status" value="1"/>
</dbReference>
<dbReference type="InterPro" id="IPR000477">
    <property type="entry name" value="RT_dom"/>
</dbReference>
<comment type="similarity">
    <text evidence="1">Belongs to the beta type-B retroviral polymerase family. HERV class-II K(HML-2) pol subfamily.</text>
</comment>
<evidence type="ECO:0000313" key="5">
    <source>
        <dbReference type="Proteomes" id="UP001558613"/>
    </source>
</evidence>
<dbReference type="PROSITE" id="PS50878">
    <property type="entry name" value="RT_POL"/>
    <property type="match status" value="1"/>
</dbReference>
<evidence type="ECO:0000256" key="2">
    <source>
        <dbReference type="ARBA" id="ARBA00012180"/>
    </source>
</evidence>
<sequence>MVDCENDKGCTSTSTPDCLATLGRNTLFSTMDLTSGIYDKEDKRYTVFTTPVGLHEYNRMPQGLCNSSASFMKMMVSIFGDLNFSSLLCYLDDLLLFAPSEQEAVERLEVLFSHLRQYNLKLSPKKCHLMRTSVKFIDREDVSVYPAKVEVILKLSKFYLMEDDRCTPSVQRIKSVLRMILYYQHFIPGCSS</sequence>
<feature type="domain" description="Reverse transcriptase" evidence="3">
    <location>
        <begin position="1"/>
        <end position="141"/>
    </location>
</feature>
<comment type="caution">
    <text evidence="4">The sequence shown here is derived from an EMBL/GenBank/DDBJ whole genome shotgun (WGS) entry which is preliminary data.</text>
</comment>
<dbReference type="InterPro" id="IPR043128">
    <property type="entry name" value="Rev_trsase/Diguanyl_cyclase"/>
</dbReference>
<dbReference type="SUPFAM" id="SSF56672">
    <property type="entry name" value="DNA/RNA polymerases"/>
    <property type="match status" value="1"/>
</dbReference>
<dbReference type="InterPro" id="IPR051320">
    <property type="entry name" value="Viral_Replic_Matur_Polypro"/>
</dbReference>